<evidence type="ECO:0000259" key="1">
    <source>
        <dbReference type="SMART" id="SM00256"/>
    </source>
</evidence>
<dbReference type="InterPro" id="IPR036047">
    <property type="entry name" value="F-box-like_dom_sf"/>
</dbReference>
<feature type="domain" description="F-box" evidence="1">
    <location>
        <begin position="17"/>
        <end position="58"/>
    </location>
</feature>
<sequence length="223" mass="25252">MGIIMAKLRRATVLDDLPDCIVVQEILVRLPPKDVLRCRAVCKSWRSATSTDKFMLDNCRRQPSLPLIRQHIPGQKGVSFHVFRDDRAGSSNQKLWPIIHDSELRQLLGACDGLLIMSVGSDIWICNPATRKYAPLPQSRVPSSSSGGSIIYIAGFYRHHPSGEYRVLWFSDGHPTYVLTVGSNKPRIIRRPPMTPSLPEHGPRRSLHSCYSLQVNHRDSLHW</sequence>
<dbReference type="InterPro" id="IPR050796">
    <property type="entry name" value="SCF_F-box_component"/>
</dbReference>
<dbReference type="InterPro" id="IPR001810">
    <property type="entry name" value="F-box_dom"/>
</dbReference>
<dbReference type="Proteomes" id="UP000011116">
    <property type="component" value="Chromosome 5H"/>
</dbReference>
<dbReference type="Gramene" id="HORVU.MOREX.r2.5HG0410250.1">
    <property type="protein sequence ID" value="HORVU.MOREX.r2.5HG0410250.1.CDS.1"/>
    <property type="gene ID" value="HORVU.MOREX.r2.5HG0410250"/>
</dbReference>
<reference evidence="2" key="3">
    <citation type="submission" date="2022-01" db="UniProtKB">
        <authorList>
            <consortium name="EnsemblPlants"/>
        </authorList>
    </citation>
    <scope>IDENTIFICATION</scope>
    <source>
        <strain evidence="2">subsp. vulgare</strain>
    </source>
</reference>
<reference evidence="3" key="1">
    <citation type="journal article" date="2012" name="Nature">
        <title>A physical, genetic and functional sequence assembly of the barley genome.</title>
        <authorList>
            <consortium name="The International Barley Genome Sequencing Consortium"/>
            <person name="Mayer K.F."/>
            <person name="Waugh R."/>
            <person name="Brown J.W."/>
            <person name="Schulman A."/>
            <person name="Langridge P."/>
            <person name="Platzer M."/>
            <person name="Fincher G.B."/>
            <person name="Muehlbauer G.J."/>
            <person name="Sato K."/>
            <person name="Close T.J."/>
            <person name="Wise R.P."/>
            <person name="Stein N."/>
        </authorList>
    </citation>
    <scope>NUCLEOTIDE SEQUENCE [LARGE SCALE GENOMIC DNA]</scope>
    <source>
        <strain evidence="3">cv. Morex</strain>
    </source>
</reference>
<dbReference type="PANTHER" id="PTHR31672:SF2">
    <property type="entry name" value="F-BOX DOMAIN-CONTAINING PROTEIN"/>
    <property type="match status" value="1"/>
</dbReference>
<dbReference type="Pfam" id="PF00646">
    <property type="entry name" value="F-box"/>
    <property type="match status" value="1"/>
</dbReference>
<dbReference type="SMART" id="SM00256">
    <property type="entry name" value="FBOX"/>
    <property type="match status" value="1"/>
</dbReference>
<dbReference type="Gramene" id="HORVU.MOREX.r3.5HG0494930.1">
    <property type="protein sequence ID" value="HORVU.MOREX.r3.5HG0494930.1.CDS1"/>
    <property type="gene ID" value="HORVU.MOREX.r3.5HG0494930"/>
</dbReference>
<evidence type="ECO:0000313" key="3">
    <source>
        <dbReference type="Proteomes" id="UP000011116"/>
    </source>
</evidence>
<dbReference type="EnsemblPlants" id="HORVU.MOREX.r3.5HG0494930.1">
    <property type="protein sequence ID" value="HORVU.MOREX.r3.5HG0494930.1.CDS1"/>
    <property type="gene ID" value="HORVU.MOREX.r3.5HG0494930"/>
</dbReference>
<keyword evidence="3" id="KW-1185">Reference proteome</keyword>
<name>A0A8I6XUG1_HORVV</name>
<proteinExistence type="predicted"/>
<dbReference type="AlphaFoldDB" id="A0A8I6XUG1"/>
<organism evidence="2 3">
    <name type="scientific">Hordeum vulgare subsp. vulgare</name>
    <name type="common">Domesticated barley</name>
    <dbReference type="NCBI Taxonomy" id="112509"/>
    <lineage>
        <taxon>Eukaryota</taxon>
        <taxon>Viridiplantae</taxon>
        <taxon>Streptophyta</taxon>
        <taxon>Embryophyta</taxon>
        <taxon>Tracheophyta</taxon>
        <taxon>Spermatophyta</taxon>
        <taxon>Magnoliopsida</taxon>
        <taxon>Liliopsida</taxon>
        <taxon>Poales</taxon>
        <taxon>Poaceae</taxon>
        <taxon>BOP clade</taxon>
        <taxon>Pooideae</taxon>
        <taxon>Triticodae</taxon>
        <taxon>Triticeae</taxon>
        <taxon>Hordeinae</taxon>
        <taxon>Hordeum</taxon>
    </lineage>
</organism>
<dbReference type="CDD" id="cd22157">
    <property type="entry name" value="F-box_AtFBW1-like"/>
    <property type="match status" value="1"/>
</dbReference>
<dbReference type="Gene3D" id="1.20.1280.50">
    <property type="match status" value="1"/>
</dbReference>
<dbReference type="SUPFAM" id="SSF81383">
    <property type="entry name" value="F-box domain"/>
    <property type="match status" value="1"/>
</dbReference>
<dbReference type="PANTHER" id="PTHR31672">
    <property type="entry name" value="BNACNNG10540D PROTEIN"/>
    <property type="match status" value="1"/>
</dbReference>
<evidence type="ECO:0000313" key="2">
    <source>
        <dbReference type="EnsemblPlants" id="HORVU.MOREX.r3.5HG0494930.1.CDS1"/>
    </source>
</evidence>
<protein>
    <recommendedName>
        <fullName evidence="1">F-box domain-containing protein</fullName>
    </recommendedName>
</protein>
<accession>A0A8I6XUG1</accession>
<reference evidence="2" key="2">
    <citation type="submission" date="2020-10" db="EMBL/GenBank/DDBJ databases">
        <authorList>
            <person name="Scholz U."/>
            <person name="Mascher M."/>
            <person name="Fiebig A."/>
        </authorList>
    </citation>
    <scope>NUCLEOTIDE SEQUENCE [LARGE SCALE GENOMIC DNA]</scope>
    <source>
        <strain evidence="2">cv. Morex</strain>
    </source>
</reference>